<feature type="region of interest" description="Disordered" evidence="1">
    <location>
        <begin position="108"/>
        <end position="133"/>
    </location>
</feature>
<proteinExistence type="predicted"/>
<sequence>MKSAVTVVVATLSALGLVTNAAAASPSAPPPRGPHAVVSHLADPKDGHDAEDETEDLTDAAQQYSDIRNAPGLTPANPQAYYAGEQQGRQLPTLPGAWQELTNKPYQSDALDYRDPNWSNSTGGAGHVSGRVSSMATDGKRTVYVGAADGGVWRSDDQGAHWQPLWDGMPSLAIGAVAVDPSDHSVYVGTGEADFSADSLGGDAIYRSADRGRTWQRIGQSFFGLRTARIVLDGAGHVYAATNSGLLRHDLNNWSAPWTTVLAPATGTQTSFATDVRIRPGSNGSVVAAVVVNAGVRPGDENAFYLSTTGGGAGTFTRQASTGDLADGDIGRTTFTWNSTGSTLYAVVQNAKNTGLLSGVFRADSGQPGGPWTKIADTPSLVKAGAQGCGGCQGWYDQYVAADPADPNHIYLGLEDIYETSDSGASWQVIGPYWNFGLPCWSSDLSKLTCPPTVHADQHAVAFGSDGTAYFGDDGGVYSRPAALRKTVKWNNLNEGLHTLQYYSVGAGRVPGGDAIWGGLQDNGVSLLLPGAKEQVSPFGGDGGQVIVDPRNGLRAVNEYVHLSTARTENGGKSDFTTPSYTTMSPSCDNPVTGTVANPCDPGSLFIAPYSADIANTNHWVAGGRYVWDNQGKGWDTNCGPTACDWQIVHDTGAQVTAVVAKGSTIYAAWQFRDTTTGVYHSGIDTNFGGTWHRLSTPNLPSRYITSISLDPARDGHLYISFGGYTDKWVPGAGKGHVFESGDGGANWADDTGSLPDLPTTSLVQWNGLLAAATDAGVYVRLAGSWFKLGTGLPNASGQQLVVAPEGTALLLATHGRGLWSYGIRR</sequence>
<dbReference type="AlphaFoldDB" id="A0A3E0HP85"/>
<dbReference type="EMBL" id="QUNO01000005">
    <property type="protein sequence ID" value="REH48207.1"/>
    <property type="molecule type" value="Genomic_DNA"/>
</dbReference>
<evidence type="ECO:0008006" key="5">
    <source>
        <dbReference type="Google" id="ProtNLM"/>
    </source>
</evidence>
<dbReference type="GO" id="GO:0010411">
    <property type="term" value="P:xyloglucan metabolic process"/>
    <property type="evidence" value="ECO:0007669"/>
    <property type="project" value="TreeGrafter"/>
</dbReference>
<dbReference type="SUPFAM" id="SSF50939">
    <property type="entry name" value="Sialidases"/>
    <property type="match status" value="1"/>
</dbReference>
<dbReference type="OrthoDB" id="9764804at2"/>
<name>A0A3E0HP85_9PSEU</name>
<evidence type="ECO:0000313" key="3">
    <source>
        <dbReference type="EMBL" id="REH48207.1"/>
    </source>
</evidence>
<organism evidence="3 4">
    <name type="scientific">Kutzneria buriramensis</name>
    <dbReference type="NCBI Taxonomy" id="1045776"/>
    <lineage>
        <taxon>Bacteria</taxon>
        <taxon>Bacillati</taxon>
        <taxon>Actinomycetota</taxon>
        <taxon>Actinomycetes</taxon>
        <taxon>Pseudonocardiales</taxon>
        <taxon>Pseudonocardiaceae</taxon>
        <taxon>Kutzneria</taxon>
    </lineage>
</organism>
<evidence type="ECO:0000256" key="1">
    <source>
        <dbReference type="SAM" id="MobiDB-lite"/>
    </source>
</evidence>
<dbReference type="SUPFAM" id="SSF110296">
    <property type="entry name" value="Oligoxyloglucan reducing end-specific cellobiohydrolase"/>
    <property type="match status" value="1"/>
</dbReference>
<protein>
    <recommendedName>
        <fullName evidence="5">Glycosyl hydrolase</fullName>
    </recommendedName>
</protein>
<dbReference type="Proteomes" id="UP000256269">
    <property type="component" value="Unassembled WGS sequence"/>
</dbReference>
<feature type="chain" id="PRO_5017775906" description="Glycosyl hydrolase" evidence="2">
    <location>
        <begin position="24"/>
        <end position="826"/>
    </location>
</feature>
<dbReference type="PANTHER" id="PTHR43739:SF5">
    <property type="entry name" value="EXO-ALPHA-SIALIDASE"/>
    <property type="match status" value="1"/>
</dbReference>
<feature type="region of interest" description="Disordered" evidence="1">
    <location>
        <begin position="23"/>
        <end position="56"/>
    </location>
</feature>
<dbReference type="Gene3D" id="2.130.10.10">
    <property type="entry name" value="YVTN repeat-like/Quinoprotein amine dehydrogenase"/>
    <property type="match status" value="3"/>
</dbReference>
<evidence type="ECO:0000313" key="4">
    <source>
        <dbReference type="Proteomes" id="UP000256269"/>
    </source>
</evidence>
<dbReference type="InterPro" id="IPR052025">
    <property type="entry name" value="Xyloglucanase_GH74"/>
</dbReference>
<evidence type="ECO:0000256" key="2">
    <source>
        <dbReference type="SAM" id="SignalP"/>
    </source>
</evidence>
<dbReference type="InterPro" id="IPR015943">
    <property type="entry name" value="WD40/YVTN_repeat-like_dom_sf"/>
</dbReference>
<keyword evidence="2" id="KW-0732">Signal</keyword>
<accession>A0A3E0HP85</accession>
<feature type="signal peptide" evidence="2">
    <location>
        <begin position="1"/>
        <end position="23"/>
    </location>
</feature>
<keyword evidence="4" id="KW-1185">Reference proteome</keyword>
<dbReference type="RefSeq" id="WP_147328498.1">
    <property type="nucleotide sequence ID" value="NZ_CP144375.1"/>
</dbReference>
<dbReference type="InterPro" id="IPR036278">
    <property type="entry name" value="Sialidase_sf"/>
</dbReference>
<gene>
    <name evidence="3" type="ORF">BCF44_10565</name>
</gene>
<reference evidence="3 4" key="1">
    <citation type="submission" date="2018-08" db="EMBL/GenBank/DDBJ databases">
        <title>Genomic Encyclopedia of Archaeal and Bacterial Type Strains, Phase II (KMG-II): from individual species to whole genera.</title>
        <authorList>
            <person name="Goeker M."/>
        </authorList>
    </citation>
    <scope>NUCLEOTIDE SEQUENCE [LARGE SCALE GENOMIC DNA]</scope>
    <source>
        <strain evidence="3 4">DSM 45791</strain>
    </source>
</reference>
<comment type="caution">
    <text evidence="3">The sequence shown here is derived from an EMBL/GenBank/DDBJ whole genome shotgun (WGS) entry which is preliminary data.</text>
</comment>
<dbReference type="PANTHER" id="PTHR43739">
    <property type="entry name" value="XYLOGLUCANASE (EUROFUNG)"/>
    <property type="match status" value="1"/>
</dbReference>